<dbReference type="HOGENOM" id="CLU_2782361_0_0_1"/>
<name>H2Y856_CIOSA</name>
<dbReference type="Proteomes" id="UP000007875">
    <property type="component" value="Unassembled WGS sequence"/>
</dbReference>
<keyword evidence="2" id="KW-1185">Reference proteome</keyword>
<reference evidence="2" key="1">
    <citation type="submission" date="2003-08" db="EMBL/GenBank/DDBJ databases">
        <authorList>
            <person name="Birren B."/>
            <person name="Nusbaum C."/>
            <person name="Abebe A."/>
            <person name="Abouelleil A."/>
            <person name="Adekoya E."/>
            <person name="Ait-zahra M."/>
            <person name="Allen N."/>
            <person name="Allen T."/>
            <person name="An P."/>
            <person name="Anderson M."/>
            <person name="Anderson S."/>
            <person name="Arachchi H."/>
            <person name="Armbruster J."/>
            <person name="Bachantsang P."/>
            <person name="Baldwin J."/>
            <person name="Barry A."/>
            <person name="Bayul T."/>
            <person name="Blitshsteyn B."/>
            <person name="Bloom T."/>
            <person name="Blye J."/>
            <person name="Boguslavskiy L."/>
            <person name="Borowsky M."/>
            <person name="Boukhgalter B."/>
            <person name="Brunache A."/>
            <person name="Butler J."/>
            <person name="Calixte N."/>
            <person name="Calvo S."/>
            <person name="Camarata J."/>
            <person name="Campo K."/>
            <person name="Chang J."/>
            <person name="Cheshatsang Y."/>
            <person name="Citroen M."/>
            <person name="Collymore A."/>
            <person name="Considine T."/>
            <person name="Cook A."/>
            <person name="Cooke P."/>
            <person name="Corum B."/>
            <person name="Cuomo C."/>
            <person name="David R."/>
            <person name="Dawoe T."/>
            <person name="Degray S."/>
            <person name="Dodge S."/>
            <person name="Dooley K."/>
            <person name="Dorje P."/>
            <person name="Dorjee K."/>
            <person name="Dorris L."/>
            <person name="Duffey N."/>
            <person name="Dupes A."/>
            <person name="Elkins T."/>
            <person name="Engels R."/>
            <person name="Erickson J."/>
            <person name="Farina A."/>
            <person name="Faro S."/>
            <person name="Ferreira P."/>
            <person name="Fischer H."/>
            <person name="Fitzgerald M."/>
            <person name="Foley K."/>
            <person name="Gage D."/>
            <person name="Galagan J."/>
            <person name="Gearin G."/>
            <person name="Gnerre S."/>
            <person name="Gnirke A."/>
            <person name="Goyette A."/>
            <person name="Graham J."/>
            <person name="Grandbois E."/>
            <person name="Gyaltsen K."/>
            <person name="Hafez N."/>
            <person name="Hagopian D."/>
            <person name="Hagos B."/>
            <person name="Hall J."/>
            <person name="Hatcher B."/>
            <person name="Heller A."/>
            <person name="Higgins H."/>
            <person name="Honan T."/>
            <person name="Horn A."/>
            <person name="Houde N."/>
            <person name="Hughes L."/>
            <person name="Hulme W."/>
            <person name="Husby E."/>
            <person name="Iliev I."/>
            <person name="Jaffe D."/>
            <person name="Jones C."/>
            <person name="Kamal M."/>
            <person name="Kamat A."/>
            <person name="Kamvysselis M."/>
            <person name="Karlsson E."/>
            <person name="Kells C."/>
            <person name="Kieu A."/>
            <person name="Kisner P."/>
            <person name="Kodira C."/>
            <person name="Kulbokas E."/>
            <person name="Labutti K."/>
            <person name="Lama D."/>
            <person name="Landers T."/>
            <person name="Leger J."/>
            <person name="Levine S."/>
            <person name="Lewis D."/>
            <person name="Lewis T."/>
            <person name="Lindblad-toh K."/>
            <person name="Liu X."/>
            <person name="Lokyitsang T."/>
            <person name="Lokyitsang Y."/>
            <person name="Lucien O."/>
            <person name="Lui A."/>
            <person name="Ma L.J."/>
            <person name="Mabbitt R."/>
            <person name="Macdonald J."/>
            <person name="Maclean C."/>
            <person name="Major J."/>
            <person name="Manning J."/>
            <person name="Marabella R."/>
            <person name="Maru K."/>
            <person name="Matthews C."/>
            <person name="Mauceli E."/>
            <person name="Mccarthy M."/>
            <person name="Mcdonough S."/>
            <person name="Mcghee T."/>
            <person name="Meldrim J."/>
            <person name="Meneus L."/>
            <person name="Mesirov J."/>
            <person name="Mihalev A."/>
            <person name="Mihova T."/>
            <person name="Mikkelsen T."/>
            <person name="Mlenga V."/>
            <person name="Moru K."/>
            <person name="Mozes J."/>
            <person name="Mulrain L."/>
            <person name="Munson G."/>
            <person name="Naylor J."/>
            <person name="Newes C."/>
            <person name="Nguyen C."/>
            <person name="Nguyen N."/>
            <person name="Nguyen T."/>
            <person name="Nicol R."/>
            <person name="Nielsen C."/>
            <person name="Nizzari M."/>
            <person name="Norbu C."/>
            <person name="Norbu N."/>
            <person name="O'donnell P."/>
            <person name="Okoawo O."/>
            <person name="O'leary S."/>
            <person name="Omotosho B."/>
            <person name="O'neill K."/>
            <person name="Osman S."/>
            <person name="Parker S."/>
            <person name="Perrin D."/>
            <person name="Phunkhang P."/>
            <person name="Piqani B."/>
            <person name="Purcell S."/>
            <person name="Rachupka T."/>
            <person name="Ramasamy U."/>
            <person name="Rameau R."/>
            <person name="Ray V."/>
            <person name="Raymond C."/>
            <person name="Retta R."/>
            <person name="Richardson S."/>
            <person name="Rise C."/>
            <person name="Rodriguez J."/>
            <person name="Rogers J."/>
            <person name="Rogov P."/>
            <person name="Rutman M."/>
            <person name="Schupbach R."/>
            <person name="Seaman C."/>
            <person name="Settipalli S."/>
            <person name="Sharpe T."/>
            <person name="Sheridan J."/>
            <person name="Sherpa N."/>
            <person name="Shi J."/>
            <person name="Smirnov S."/>
            <person name="Smith C."/>
            <person name="Sougnez C."/>
            <person name="Spencer B."/>
            <person name="Stalker J."/>
            <person name="Stange-thomann N."/>
            <person name="Stavropoulos S."/>
            <person name="Stetson K."/>
            <person name="Stone C."/>
            <person name="Stone S."/>
            <person name="Stubbs M."/>
            <person name="Talamas J."/>
            <person name="Tchuinga P."/>
            <person name="Tenzing P."/>
            <person name="Tesfaye S."/>
            <person name="Theodore J."/>
            <person name="Thoulutsang Y."/>
            <person name="Topham K."/>
            <person name="Towey S."/>
            <person name="Tsamla T."/>
            <person name="Tsomo N."/>
            <person name="Vallee D."/>
            <person name="Vassiliev H."/>
            <person name="Venkataraman V."/>
            <person name="Vinson J."/>
            <person name="Vo A."/>
            <person name="Wade C."/>
            <person name="Wang S."/>
            <person name="Wangchuk T."/>
            <person name="Wangdi T."/>
            <person name="Whittaker C."/>
            <person name="Wilkinson J."/>
            <person name="Wu Y."/>
            <person name="Wyman D."/>
            <person name="Yadav S."/>
            <person name="Yang S."/>
            <person name="Yang X."/>
            <person name="Yeager S."/>
            <person name="Yee E."/>
            <person name="Young G."/>
            <person name="Zainoun J."/>
            <person name="Zembeck L."/>
            <person name="Zimmer A."/>
            <person name="Zody M."/>
            <person name="Lander E."/>
        </authorList>
    </citation>
    <scope>NUCLEOTIDE SEQUENCE [LARGE SCALE GENOMIC DNA]</scope>
</reference>
<accession>H2Y856</accession>
<evidence type="ECO:0000313" key="2">
    <source>
        <dbReference type="Proteomes" id="UP000007875"/>
    </source>
</evidence>
<sequence length="69" mass="7817">MMTPSFYSMFSTPTVEPITTETPPELINLAEFDEHIEMEIVEEETESETRFNYAVIASLSSGENLEPGR</sequence>
<proteinExistence type="predicted"/>
<organism evidence="1 2">
    <name type="scientific">Ciona savignyi</name>
    <name type="common">Pacific transparent sea squirt</name>
    <dbReference type="NCBI Taxonomy" id="51511"/>
    <lineage>
        <taxon>Eukaryota</taxon>
        <taxon>Metazoa</taxon>
        <taxon>Chordata</taxon>
        <taxon>Tunicata</taxon>
        <taxon>Ascidiacea</taxon>
        <taxon>Phlebobranchia</taxon>
        <taxon>Cionidae</taxon>
        <taxon>Ciona</taxon>
    </lineage>
</organism>
<reference evidence="1" key="3">
    <citation type="submission" date="2025-09" db="UniProtKB">
        <authorList>
            <consortium name="Ensembl"/>
        </authorList>
    </citation>
    <scope>IDENTIFICATION</scope>
</reference>
<dbReference type="Ensembl" id="ENSCSAVT00000001524.1">
    <property type="protein sequence ID" value="ENSCSAVP00000001504.1"/>
    <property type="gene ID" value="ENSCSAVG00000000858.1"/>
</dbReference>
<evidence type="ECO:0000313" key="1">
    <source>
        <dbReference type="Ensembl" id="ENSCSAVP00000001504.1"/>
    </source>
</evidence>
<dbReference type="GeneTree" id="ENSGT00530000069250"/>
<dbReference type="AlphaFoldDB" id="H2Y856"/>
<reference evidence="1" key="2">
    <citation type="submission" date="2025-08" db="UniProtKB">
        <authorList>
            <consortium name="Ensembl"/>
        </authorList>
    </citation>
    <scope>IDENTIFICATION</scope>
</reference>
<protein>
    <submittedName>
        <fullName evidence="1">Uncharacterized protein</fullName>
    </submittedName>
</protein>